<evidence type="ECO:0000313" key="2">
    <source>
        <dbReference type="EMBL" id="GGM76025.1"/>
    </source>
</evidence>
<feature type="compositionally biased region" description="Basic and acidic residues" evidence="1">
    <location>
        <begin position="196"/>
        <end position="216"/>
    </location>
</feature>
<dbReference type="RefSeq" id="WP_189153307.1">
    <property type="nucleotide sequence ID" value="NZ_BMNC01000001.1"/>
</dbReference>
<keyword evidence="3" id="KW-1185">Reference proteome</keyword>
<dbReference type="InterPro" id="IPR011990">
    <property type="entry name" value="TPR-like_helical_dom_sf"/>
</dbReference>
<accession>A0ABQ2HDM2</accession>
<dbReference type="EMBL" id="BMNC01000001">
    <property type="protein sequence ID" value="GGM76025.1"/>
    <property type="molecule type" value="Genomic_DNA"/>
</dbReference>
<evidence type="ECO:0008006" key="4">
    <source>
        <dbReference type="Google" id="ProtNLM"/>
    </source>
</evidence>
<name>A0ABQ2HDM2_9PSEU</name>
<dbReference type="Gene3D" id="1.25.40.10">
    <property type="entry name" value="Tetratricopeptide repeat domain"/>
    <property type="match status" value="1"/>
</dbReference>
<reference evidence="3" key="1">
    <citation type="journal article" date="2019" name="Int. J. Syst. Evol. Microbiol.">
        <title>The Global Catalogue of Microorganisms (GCM) 10K type strain sequencing project: providing services to taxonomists for standard genome sequencing and annotation.</title>
        <authorList>
            <consortium name="The Broad Institute Genomics Platform"/>
            <consortium name="The Broad Institute Genome Sequencing Center for Infectious Disease"/>
            <person name="Wu L."/>
            <person name="Ma J."/>
        </authorList>
    </citation>
    <scope>NUCLEOTIDE SEQUENCE [LARGE SCALE GENOMIC DNA]</scope>
    <source>
        <strain evidence="3">CGMCC 4.7319</strain>
    </source>
</reference>
<sequence>MGIFARRTVDRLRRRATSEQKLFDACVRAGDAVGALRHSDLQERAIAELVEREPGENFHRFQLAGVLYNRATVLDAMGLGGEAVDAGRRAVETYATFDPVGGASSAVQRQLRELRADGFAAETLIRHTADARARLARLLAKYEGSIQADAVHRHGKAAIETYEGLLRHGTETTQADLDRVTAQYEAAREHLRRPAKPVDRRQPAKAPKDSRELKATRDAITRIERTVAKDPTGVARVANRSALARLHYDQAALHNNIGNGPEAVQAARTAERLYTDVDPTHGDPARVEAAVREFRRLHPGSVDEFEALIGDAANARSQLAWMLACHHGAPEADTVERLGTKAIRTYEQLVLVSRTYGPDDLRLVAAQVAQALALLRR</sequence>
<evidence type="ECO:0000313" key="3">
    <source>
        <dbReference type="Proteomes" id="UP000597656"/>
    </source>
</evidence>
<dbReference type="Proteomes" id="UP000597656">
    <property type="component" value="Unassembled WGS sequence"/>
</dbReference>
<protein>
    <recommendedName>
        <fullName evidence="4">Tetratricopeptide repeat protein</fullName>
    </recommendedName>
</protein>
<organism evidence="2 3">
    <name type="scientific">Lentzea pudingi</name>
    <dbReference type="NCBI Taxonomy" id="1789439"/>
    <lineage>
        <taxon>Bacteria</taxon>
        <taxon>Bacillati</taxon>
        <taxon>Actinomycetota</taxon>
        <taxon>Actinomycetes</taxon>
        <taxon>Pseudonocardiales</taxon>
        <taxon>Pseudonocardiaceae</taxon>
        <taxon>Lentzea</taxon>
    </lineage>
</organism>
<proteinExistence type="predicted"/>
<feature type="region of interest" description="Disordered" evidence="1">
    <location>
        <begin position="188"/>
        <end position="216"/>
    </location>
</feature>
<comment type="caution">
    <text evidence="2">The sequence shown here is derived from an EMBL/GenBank/DDBJ whole genome shotgun (WGS) entry which is preliminary data.</text>
</comment>
<evidence type="ECO:0000256" key="1">
    <source>
        <dbReference type="SAM" id="MobiDB-lite"/>
    </source>
</evidence>
<gene>
    <name evidence="2" type="ORF">GCM10011609_09950</name>
</gene>